<dbReference type="Pfam" id="PF11845">
    <property type="entry name" value="Tll0287-like"/>
    <property type="match status" value="1"/>
</dbReference>
<dbReference type="InterPro" id="IPR000160">
    <property type="entry name" value="GGDEF_dom"/>
</dbReference>
<reference evidence="5 6" key="1">
    <citation type="submission" date="2019-09" db="EMBL/GenBank/DDBJ databases">
        <title>Sulfurimonas gotlandica sp. nov., a chemoautotrophic and psychrotolerant epsilonproteobacterium isolated from a pelagic redoxcline, and an emended description of the genus Sulfurimonas.</title>
        <authorList>
            <person name="Wang S."/>
            <person name="Jiang L."/>
            <person name="Shao S."/>
        </authorList>
    </citation>
    <scope>NUCLEOTIDE SEQUENCE [LARGE SCALE GENOMIC DNA]</scope>
    <source>
        <strain evidence="5 6">GYSZ_1</strain>
    </source>
</reference>
<keyword evidence="3" id="KW-0472">Membrane</keyword>
<evidence type="ECO:0000256" key="2">
    <source>
        <dbReference type="ARBA" id="ARBA00034247"/>
    </source>
</evidence>
<keyword evidence="6" id="KW-1185">Reference proteome</keyword>
<name>A0A5P8NYB5_9BACT</name>
<dbReference type="GO" id="GO:0052621">
    <property type="term" value="F:diguanylate cyclase activity"/>
    <property type="evidence" value="ECO:0007669"/>
    <property type="project" value="UniProtKB-EC"/>
</dbReference>
<comment type="catalytic activity">
    <reaction evidence="2">
        <text>2 GTP = 3',3'-c-di-GMP + 2 diphosphate</text>
        <dbReference type="Rhea" id="RHEA:24898"/>
        <dbReference type="ChEBI" id="CHEBI:33019"/>
        <dbReference type="ChEBI" id="CHEBI:37565"/>
        <dbReference type="ChEBI" id="CHEBI:58805"/>
        <dbReference type="EC" id="2.7.7.65"/>
    </reaction>
</comment>
<dbReference type="Pfam" id="PF00990">
    <property type="entry name" value="GGDEF"/>
    <property type="match status" value="1"/>
</dbReference>
<keyword evidence="3" id="KW-1133">Transmembrane helix</keyword>
<evidence type="ECO:0000313" key="6">
    <source>
        <dbReference type="Proteomes" id="UP000326944"/>
    </source>
</evidence>
<feature type="transmembrane region" description="Helical" evidence="3">
    <location>
        <begin position="7"/>
        <end position="25"/>
    </location>
</feature>
<dbReference type="Proteomes" id="UP000326944">
    <property type="component" value="Chromosome"/>
</dbReference>
<evidence type="ECO:0000256" key="3">
    <source>
        <dbReference type="SAM" id="Phobius"/>
    </source>
</evidence>
<dbReference type="AlphaFoldDB" id="A0A5P8NYB5"/>
<dbReference type="PANTHER" id="PTHR45138:SF9">
    <property type="entry name" value="DIGUANYLATE CYCLASE DGCM-RELATED"/>
    <property type="match status" value="1"/>
</dbReference>
<dbReference type="SMART" id="SM00267">
    <property type="entry name" value="GGDEF"/>
    <property type="match status" value="1"/>
</dbReference>
<dbReference type="KEGG" id="sulg:FJR48_01090"/>
<protein>
    <recommendedName>
        <fullName evidence="1">diguanylate cyclase</fullName>
        <ecNumber evidence="1">2.7.7.65</ecNumber>
    </recommendedName>
</protein>
<proteinExistence type="predicted"/>
<dbReference type="InterPro" id="IPR050469">
    <property type="entry name" value="Diguanylate_Cyclase"/>
</dbReference>
<dbReference type="EC" id="2.7.7.65" evidence="1"/>
<dbReference type="PANTHER" id="PTHR45138">
    <property type="entry name" value="REGULATORY COMPONENTS OF SENSORY TRANSDUCTION SYSTEM"/>
    <property type="match status" value="1"/>
</dbReference>
<gene>
    <name evidence="5" type="ORF">FJR48_01090</name>
</gene>
<organism evidence="5 6">
    <name type="scientific">Sulfurimonas lithotrophica</name>
    <dbReference type="NCBI Taxonomy" id="2590022"/>
    <lineage>
        <taxon>Bacteria</taxon>
        <taxon>Pseudomonadati</taxon>
        <taxon>Campylobacterota</taxon>
        <taxon>Epsilonproteobacteria</taxon>
        <taxon>Campylobacterales</taxon>
        <taxon>Sulfurimonadaceae</taxon>
        <taxon>Sulfurimonas</taxon>
    </lineage>
</organism>
<dbReference type="GO" id="GO:1902201">
    <property type="term" value="P:negative regulation of bacterial-type flagellum-dependent cell motility"/>
    <property type="evidence" value="ECO:0007669"/>
    <property type="project" value="TreeGrafter"/>
</dbReference>
<evidence type="ECO:0000256" key="1">
    <source>
        <dbReference type="ARBA" id="ARBA00012528"/>
    </source>
</evidence>
<dbReference type="InterPro" id="IPR029787">
    <property type="entry name" value="Nucleotide_cyclase"/>
</dbReference>
<dbReference type="GO" id="GO:0005886">
    <property type="term" value="C:plasma membrane"/>
    <property type="evidence" value="ECO:0007669"/>
    <property type="project" value="TreeGrafter"/>
</dbReference>
<dbReference type="InterPro" id="IPR043128">
    <property type="entry name" value="Rev_trsase/Diguanyl_cyclase"/>
</dbReference>
<sequence>MKTIYKIIILYMFSVGTIVYIHQNIDNFAKRSKKHQENILLKQAQVHYEEQMNTRRWNAGHGGIYVKPHNNLKPNPHLEDNILKVDDNLTLIKINPAWMTRQLSELLSSESFKFRIVSLKPINPINKSDAFESKALKYFENTNDREFYEFENEKFRYVGALVTKKECLNCHAAQGYKVGDIRGGISISFSTEEYNKVINSLKDQTFHAKIVFTTLAIVLTLLIHKQLKQTYNLGLEVQNRTREINNTKNILQHILDADRSFLFVLDDTKIVMANKTMLNFFGYKTVEEFSKDHEHISDMFEKNDSGFYLQHFMNGEHWIHYLQREQAYKNLKVKLKSNNVQKIFKPSAKEVSIDNKKLHIVIFDDITNELRQIEKLKKEAAKDTLTRLFNRGKFQEILIQEMALANSTMQPLSVIFLDIDFFKKVNDDYGHDVGDKVLVSLSKILKENMRLGDSVSRWGGEEFIILLQSTPVNQAVKIAEKLRKKVSEYKFDKVKNVNISLGVTQYISTESDKALLKRVDEALYEAKNTGRNKVIMK</sequence>
<accession>A0A5P8NYB5</accession>
<dbReference type="CDD" id="cd01949">
    <property type="entry name" value="GGDEF"/>
    <property type="match status" value="1"/>
</dbReference>
<dbReference type="Gene3D" id="3.30.70.270">
    <property type="match status" value="1"/>
</dbReference>
<dbReference type="Gene3D" id="3.30.450.290">
    <property type="match status" value="1"/>
</dbReference>
<dbReference type="InterPro" id="IPR021796">
    <property type="entry name" value="Tll0287-like_dom"/>
</dbReference>
<dbReference type="RefSeq" id="WP_152306337.1">
    <property type="nucleotide sequence ID" value="NZ_CP043617.1"/>
</dbReference>
<dbReference type="FunFam" id="3.30.70.270:FF:000001">
    <property type="entry name" value="Diguanylate cyclase domain protein"/>
    <property type="match status" value="1"/>
</dbReference>
<dbReference type="PROSITE" id="PS50887">
    <property type="entry name" value="GGDEF"/>
    <property type="match status" value="1"/>
</dbReference>
<dbReference type="GO" id="GO:0043709">
    <property type="term" value="P:cell adhesion involved in single-species biofilm formation"/>
    <property type="evidence" value="ECO:0007669"/>
    <property type="project" value="TreeGrafter"/>
</dbReference>
<dbReference type="EMBL" id="CP043617">
    <property type="protein sequence ID" value="QFR48394.1"/>
    <property type="molecule type" value="Genomic_DNA"/>
</dbReference>
<keyword evidence="3" id="KW-0812">Transmembrane</keyword>
<evidence type="ECO:0000259" key="4">
    <source>
        <dbReference type="PROSITE" id="PS50887"/>
    </source>
</evidence>
<dbReference type="OrthoDB" id="9812260at2"/>
<dbReference type="SUPFAM" id="SSF55073">
    <property type="entry name" value="Nucleotide cyclase"/>
    <property type="match status" value="1"/>
</dbReference>
<dbReference type="NCBIfam" id="TIGR00254">
    <property type="entry name" value="GGDEF"/>
    <property type="match status" value="1"/>
</dbReference>
<evidence type="ECO:0000313" key="5">
    <source>
        <dbReference type="EMBL" id="QFR48394.1"/>
    </source>
</evidence>
<feature type="domain" description="GGDEF" evidence="4">
    <location>
        <begin position="410"/>
        <end position="537"/>
    </location>
</feature>